<dbReference type="SUPFAM" id="SSF55781">
    <property type="entry name" value="GAF domain-like"/>
    <property type="match status" value="1"/>
</dbReference>
<dbReference type="InterPro" id="IPR029016">
    <property type="entry name" value="GAF-like_dom_sf"/>
</dbReference>
<name>A0A831U2A0_GEOME</name>
<evidence type="ECO:0000259" key="1">
    <source>
        <dbReference type="SMART" id="SM00065"/>
    </source>
</evidence>
<sequence length="263" mass="28333">MQTDAGFFVKLVGISSFLEQQEDLDESLNDFAAMAANILNADNCSIMLFREGDKAGDFRLRVFAKTGHLPEVAFREAVKVNDGIAGRVAATGQALLVEDITRSPYLPLARAPEGASKCFISVPVLIGTKVVGVINLSNPRDGRCFSGDDLALASFLALLAGKSIQVVQLQNVLRSRFAQMAISRETKSLVASKVTEFYQDPARLARVAAKTFYREMTRAGLGTGHILNAATEIVGLLGDNLKKHKRRLGETPPPAPAEQVSEG</sequence>
<dbReference type="Gene3D" id="3.30.450.40">
    <property type="match status" value="1"/>
</dbReference>
<dbReference type="InterPro" id="IPR003018">
    <property type="entry name" value="GAF"/>
</dbReference>
<dbReference type="SMART" id="SM00065">
    <property type="entry name" value="GAF"/>
    <property type="match status" value="1"/>
</dbReference>
<evidence type="ECO:0000313" key="2">
    <source>
        <dbReference type="EMBL" id="HEN41028.1"/>
    </source>
</evidence>
<gene>
    <name evidence="2" type="ORF">ENQ87_01445</name>
</gene>
<comment type="caution">
    <text evidence="2">The sequence shown here is derived from an EMBL/GenBank/DDBJ whole genome shotgun (WGS) entry which is preliminary data.</text>
</comment>
<accession>A0A831U2A0</accession>
<proteinExistence type="predicted"/>
<protein>
    <submittedName>
        <fullName evidence="2">GAF domain-containing protein</fullName>
    </submittedName>
</protein>
<dbReference type="Pfam" id="PF13185">
    <property type="entry name" value="GAF_2"/>
    <property type="match status" value="1"/>
</dbReference>
<dbReference type="EMBL" id="DSOV01000006">
    <property type="protein sequence ID" value="HEN41028.1"/>
    <property type="molecule type" value="Genomic_DNA"/>
</dbReference>
<organism evidence="2">
    <name type="scientific">Geobacter metallireducens</name>
    <dbReference type="NCBI Taxonomy" id="28232"/>
    <lineage>
        <taxon>Bacteria</taxon>
        <taxon>Pseudomonadati</taxon>
        <taxon>Thermodesulfobacteriota</taxon>
        <taxon>Desulfuromonadia</taxon>
        <taxon>Geobacterales</taxon>
        <taxon>Geobacteraceae</taxon>
        <taxon>Geobacter</taxon>
    </lineage>
</organism>
<dbReference type="AlphaFoldDB" id="A0A831U2A0"/>
<reference evidence="2" key="1">
    <citation type="journal article" date="2020" name="mSystems">
        <title>Genome- and Community-Level Interaction Insights into Carbon Utilization and Element Cycling Functions of Hydrothermarchaeota in Hydrothermal Sediment.</title>
        <authorList>
            <person name="Zhou Z."/>
            <person name="Liu Y."/>
            <person name="Xu W."/>
            <person name="Pan J."/>
            <person name="Luo Z.H."/>
            <person name="Li M."/>
        </authorList>
    </citation>
    <scope>NUCLEOTIDE SEQUENCE [LARGE SCALE GENOMIC DNA]</scope>
    <source>
        <strain evidence="2">SpSt-349</strain>
    </source>
</reference>
<feature type="domain" description="GAF" evidence="1">
    <location>
        <begin position="23"/>
        <end position="174"/>
    </location>
</feature>